<proteinExistence type="predicted"/>
<dbReference type="EMBL" id="MU005572">
    <property type="protein sequence ID" value="KAF2689079.1"/>
    <property type="molecule type" value="Genomic_DNA"/>
</dbReference>
<reference evidence="1" key="1">
    <citation type="journal article" date="2020" name="Stud. Mycol.">
        <title>101 Dothideomycetes genomes: a test case for predicting lifestyles and emergence of pathogens.</title>
        <authorList>
            <person name="Haridas S."/>
            <person name="Albert R."/>
            <person name="Binder M."/>
            <person name="Bloem J."/>
            <person name="Labutti K."/>
            <person name="Salamov A."/>
            <person name="Andreopoulos B."/>
            <person name="Baker S."/>
            <person name="Barry K."/>
            <person name="Bills G."/>
            <person name="Bluhm B."/>
            <person name="Cannon C."/>
            <person name="Castanera R."/>
            <person name="Culley D."/>
            <person name="Daum C."/>
            <person name="Ezra D."/>
            <person name="Gonzalez J."/>
            <person name="Henrissat B."/>
            <person name="Kuo A."/>
            <person name="Liang C."/>
            <person name="Lipzen A."/>
            <person name="Lutzoni F."/>
            <person name="Magnuson J."/>
            <person name="Mondo S."/>
            <person name="Nolan M."/>
            <person name="Ohm R."/>
            <person name="Pangilinan J."/>
            <person name="Park H.-J."/>
            <person name="Ramirez L."/>
            <person name="Alfaro M."/>
            <person name="Sun H."/>
            <person name="Tritt A."/>
            <person name="Yoshinaga Y."/>
            <person name="Zwiers L.-H."/>
            <person name="Turgeon B."/>
            <person name="Goodwin S."/>
            <person name="Spatafora J."/>
            <person name="Crous P."/>
            <person name="Grigoriev I."/>
        </authorList>
    </citation>
    <scope>NUCLEOTIDE SEQUENCE</scope>
    <source>
        <strain evidence="1">CBS 122367</strain>
    </source>
</reference>
<gene>
    <name evidence="1" type="ORF">K458DRAFT_123647</name>
</gene>
<dbReference type="AlphaFoldDB" id="A0A6G1JG20"/>
<organism evidence="1 2">
    <name type="scientific">Lentithecium fluviatile CBS 122367</name>
    <dbReference type="NCBI Taxonomy" id="1168545"/>
    <lineage>
        <taxon>Eukaryota</taxon>
        <taxon>Fungi</taxon>
        <taxon>Dikarya</taxon>
        <taxon>Ascomycota</taxon>
        <taxon>Pezizomycotina</taxon>
        <taxon>Dothideomycetes</taxon>
        <taxon>Pleosporomycetidae</taxon>
        <taxon>Pleosporales</taxon>
        <taxon>Massarineae</taxon>
        <taxon>Lentitheciaceae</taxon>
        <taxon>Lentithecium</taxon>
    </lineage>
</organism>
<evidence type="ECO:0000313" key="2">
    <source>
        <dbReference type="Proteomes" id="UP000799291"/>
    </source>
</evidence>
<dbReference type="Proteomes" id="UP000799291">
    <property type="component" value="Unassembled WGS sequence"/>
</dbReference>
<accession>A0A6G1JG20</accession>
<sequence>MMLANRRGWWVGEGGEDGWWAEFLRWSIGMIQCALQRNSYLVTGGEASKSAKRILGAFGALIWDRFGWCLLTEAFSHVDRAVAEDHDVLPRALLCIDQFLVRRTSLTQSPIDRCHSPPSNFVVEPHAPLRPLCCCKTAPLNVIIHHFTAATLSSKILVYHQSAAYTSRNKRIRGLA</sequence>
<evidence type="ECO:0000313" key="1">
    <source>
        <dbReference type="EMBL" id="KAF2689079.1"/>
    </source>
</evidence>
<name>A0A6G1JG20_9PLEO</name>
<keyword evidence="2" id="KW-1185">Reference proteome</keyword>
<protein>
    <submittedName>
        <fullName evidence="1">Uncharacterized protein</fullName>
    </submittedName>
</protein>